<dbReference type="EMBL" id="KZ821683">
    <property type="protein sequence ID" value="PYH84570.1"/>
    <property type="molecule type" value="Genomic_DNA"/>
</dbReference>
<dbReference type="OrthoDB" id="4765771at2759"/>
<keyword evidence="3" id="KW-1185">Reference proteome</keyword>
<dbReference type="VEuPathDB" id="FungiDB:BO82DRAFT_7799"/>
<dbReference type="AlphaFoldDB" id="A0A319CJE5"/>
<dbReference type="GeneID" id="37144287"/>
<name>A0A319CJE5_9EURO</name>
<proteinExistence type="predicted"/>
<dbReference type="Proteomes" id="UP000248340">
    <property type="component" value="Unassembled WGS sequence"/>
</dbReference>
<reference evidence="2 3" key="1">
    <citation type="submission" date="2016-12" db="EMBL/GenBank/DDBJ databases">
        <title>The genomes of Aspergillus section Nigri reveals drivers in fungal speciation.</title>
        <authorList>
            <consortium name="DOE Joint Genome Institute"/>
            <person name="Vesth T.C."/>
            <person name="Nybo J."/>
            <person name="Theobald S."/>
            <person name="Brandl J."/>
            <person name="Frisvad J.C."/>
            <person name="Nielsen K.F."/>
            <person name="Lyhne E.K."/>
            <person name="Kogle M.E."/>
            <person name="Kuo A."/>
            <person name="Riley R."/>
            <person name="Clum A."/>
            <person name="Nolan M."/>
            <person name="Lipzen A."/>
            <person name="Salamov A."/>
            <person name="Henrissat B."/>
            <person name="Wiebenga A."/>
            <person name="De Vries R.P."/>
            <person name="Grigoriev I.V."/>
            <person name="Mortensen U.H."/>
            <person name="Andersen M.R."/>
            <person name="Baker S.E."/>
        </authorList>
    </citation>
    <scope>NUCLEOTIDE SEQUENCE [LARGE SCALE GENOMIC DNA]</scope>
    <source>
        <strain evidence="2 3">CBS 121591</strain>
    </source>
</reference>
<feature type="transmembrane region" description="Helical" evidence="1">
    <location>
        <begin position="6"/>
        <end position="26"/>
    </location>
</feature>
<gene>
    <name evidence="2" type="ORF">BO82DRAFT_7799</name>
</gene>
<evidence type="ECO:0000256" key="1">
    <source>
        <dbReference type="SAM" id="Phobius"/>
    </source>
</evidence>
<accession>A0A319CJE5</accession>
<organism evidence="2 3">
    <name type="scientific">Aspergillus uvarum CBS 121591</name>
    <dbReference type="NCBI Taxonomy" id="1448315"/>
    <lineage>
        <taxon>Eukaryota</taxon>
        <taxon>Fungi</taxon>
        <taxon>Dikarya</taxon>
        <taxon>Ascomycota</taxon>
        <taxon>Pezizomycotina</taxon>
        <taxon>Eurotiomycetes</taxon>
        <taxon>Eurotiomycetidae</taxon>
        <taxon>Eurotiales</taxon>
        <taxon>Aspergillaceae</taxon>
        <taxon>Aspergillus</taxon>
        <taxon>Aspergillus subgen. Circumdati</taxon>
    </lineage>
</organism>
<keyword evidence="1" id="KW-0812">Transmembrane</keyword>
<evidence type="ECO:0000313" key="3">
    <source>
        <dbReference type="Proteomes" id="UP000248340"/>
    </source>
</evidence>
<keyword evidence="1" id="KW-0472">Membrane</keyword>
<sequence length="128" mass="14518">MSLSAETIIALLALLVACVPGIWFIVRHSALIRRWWDSEKEQCHLTRHEGGGSESFHNLGSSRQIFHMRSTHQPSTLPFFNPLASMLYRNNPARVGSTPQQLEATFVYYRAVADMVPDREDSYRNAGV</sequence>
<evidence type="ECO:0000313" key="2">
    <source>
        <dbReference type="EMBL" id="PYH84570.1"/>
    </source>
</evidence>
<protein>
    <submittedName>
        <fullName evidence="2">Uncharacterized protein</fullName>
    </submittedName>
</protein>
<keyword evidence="1" id="KW-1133">Transmembrane helix</keyword>
<dbReference type="RefSeq" id="XP_025494770.1">
    <property type="nucleotide sequence ID" value="XM_025641545.1"/>
</dbReference>